<evidence type="ECO:0000256" key="2">
    <source>
        <dbReference type="ARBA" id="ARBA00008114"/>
    </source>
</evidence>
<keyword evidence="4 7" id="KW-0812">Transmembrane</keyword>
<gene>
    <name evidence="10" type="ORF">EDD77_107148</name>
</gene>
<evidence type="ECO:0000313" key="10">
    <source>
        <dbReference type="EMBL" id="TCL58786.1"/>
    </source>
</evidence>
<dbReference type="Gene3D" id="1.20.1510.10">
    <property type="entry name" value="Cation efflux protein transmembrane domain"/>
    <property type="match status" value="1"/>
</dbReference>
<proteinExistence type="inferred from homology"/>
<dbReference type="Pfam" id="PF01545">
    <property type="entry name" value="Cation_efflux"/>
    <property type="match status" value="1"/>
</dbReference>
<protein>
    <submittedName>
        <fullName evidence="10">Cation diffusion facilitator family transporter</fullName>
    </submittedName>
</protein>
<dbReference type="EMBL" id="SLUM01000007">
    <property type="protein sequence ID" value="TCL58786.1"/>
    <property type="molecule type" value="Genomic_DNA"/>
</dbReference>
<dbReference type="GO" id="GO:0016020">
    <property type="term" value="C:membrane"/>
    <property type="evidence" value="ECO:0007669"/>
    <property type="project" value="UniProtKB-SubCell"/>
</dbReference>
<dbReference type="STRING" id="1650663.GCA_001486665_00504"/>
<dbReference type="PANTHER" id="PTHR43840">
    <property type="entry name" value="MITOCHONDRIAL METAL TRANSPORTER 1-RELATED"/>
    <property type="match status" value="1"/>
</dbReference>
<dbReference type="InterPro" id="IPR027470">
    <property type="entry name" value="Cation_efflux_CTD"/>
</dbReference>
<dbReference type="SUPFAM" id="SSF161111">
    <property type="entry name" value="Cation efflux protein transmembrane domain-like"/>
    <property type="match status" value="1"/>
</dbReference>
<dbReference type="FunFam" id="1.20.1510.10:FF:000006">
    <property type="entry name" value="Divalent cation efflux transporter"/>
    <property type="match status" value="1"/>
</dbReference>
<dbReference type="AlphaFoldDB" id="A0A4R1R0I5"/>
<feature type="transmembrane region" description="Helical" evidence="7">
    <location>
        <begin position="153"/>
        <end position="169"/>
    </location>
</feature>
<evidence type="ECO:0000256" key="6">
    <source>
        <dbReference type="ARBA" id="ARBA00023136"/>
    </source>
</evidence>
<feature type="transmembrane region" description="Helical" evidence="7">
    <location>
        <begin position="123"/>
        <end position="141"/>
    </location>
</feature>
<organism evidence="10 11">
    <name type="scientific">Allofournierella massiliensis</name>
    <dbReference type="NCBI Taxonomy" id="1650663"/>
    <lineage>
        <taxon>Bacteria</taxon>
        <taxon>Bacillati</taxon>
        <taxon>Bacillota</taxon>
        <taxon>Clostridia</taxon>
        <taxon>Eubacteriales</taxon>
        <taxon>Oscillospiraceae</taxon>
        <taxon>Allofournierella</taxon>
    </lineage>
</organism>
<comment type="caution">
    <text evidence="10">The sequence shown here is derived from an EMBL/GenBank/DDBJ whole genome shotgun (WGS) entry which is preliminary data.</text>
</comment>
<feature type="transmembrane region" description="Helical" evidence="7">
    <location>
        <begin position="181"/>
        <end position="207"/>
    </location>
</feature>
<dbReference type="InterPro" id="IPR058533">
    <property type="entry name" value="Cation_efflux_TM"/>
</dbReference>
<evidence type="ECO:0000259" key="8">
    <source>
        <dbReference type="Pfam" id="PF01545"/>
    </source>
</evidence>
<evidence type="ECO:0000256" key="3">
    <source>
        <dbReference type="ARBA" id="ARBA00022448"/>
    </source>
</evidence>
<dbReference type="SUPFAM" id="SSF160240">
    <property type="entry name" value="Cation efflux protein cytoplasmic domain-like"/>
    <property type="match status" value="1"/>
</dbReference>
<evidence type="ECO:0000259" key="9">
    <source>
        <dbReference type="Pfam" id="PF16916"/>
    </source>
</evidence>
<feature type="transmembrane region" description="Helical" evidence="7">
    <location>
        <begin position="30"/>
        <end position="50"/>
    </location>
</feature>
<dbReference type="PANTHER" id="PTHR43840:SF15">
    <property type="entry name" value="MITOCHONDRIAL METAL TRANSPORTER 1-RELATED"/>
    <property type="match status" value="1"/>
</dbReference>
<evidence type="ECO:0000256" key="7">
    <source>
        <dbReference type="SAM" id="Phobius"/>
    </source>
</evidence>
<evidence type="ECO:0000256" key="5">
    <source>
        <dbReference type="ARBA" id="ARBA00022989"/>
    </source>
</evidence>
<dbReference type="InterPro" id="IPR036837">
    <property type="entry name" value="Cation_efflux_CTD_sf"/>
</dbReference>
<dbReference type="Gene3D" id="3.30.70.1350">
    <property type="entry name" value="Cation efflux protein, cytoplasmic domain"/>
    <property type="match status" value="1"/>
</dbReference>
<accession>A0A4R1R0I5</accession>
<keyword evidence="5 7" id="KW-1133">Transmembrane helix</keyword>
<dbReference type="Proteomes" id="UP000295184">
    <property type="component" value="Unassembled WGS sequence"/>
</dbReference>
<dbReference type="NCBIfam" id="TIGR01297">
    <property type="entry name" value="CDF"/>
    <property type="match status" value="1"/>
</dbReference>
<feature type="domain" description="Cation efflux protein cytoplasmic" evidence="9">
    <location>
        <begin position="233"/>
        <end position="303"/>
    </location>
</feature>
<dbReference type="InterPro" id="IPR002524">
    <property type="entry name" value="Cation_efflux"/>
</dbReference>
<dbReference type="OrthoDB" id="9806522at2"/>
<dbReference type="GO" id="GO:0008324">
    <property type="term" value="F:monoatomic cation transmembrane transporter activity"/>
    <property type="evidence" value="ECO:0007669"/>
    <property type="project" value="InterPro"/>
</dbReference>
<feature type="transmembrane region" description="Helical" evidence="7">
    <location>
        <begin position="93"/>
        <end position="111"/>
    </location>
</feature>
<evidence type="ECO:0000313" key="11">
    <source>
        <dbReference type="Proteomes" id="UP000295184"/>
    </source>
</evidence>
<feature type="domain" description="Cation efflux protein transmembrane" evidence="8">
    <location>
        <begin position="27"/>
        <end position="222"/>
    </location>
</feature>
<reference evidence="10 11" key="1">
    <citation type="submission" date="2019-03" db="EMBL/GenBank/DDBJ databases">
        <title>Genomic Encyclopedia of Type Strains, Phase IV (KMG-IV): sequencing the most valuable type-strain genomes for metagenomic binning, comparative biology and taxonomic classification.</title>
        <authorList>
            <person name="Goeker M."/>
        </authorList>
    </citation>
    <scope>NUCLEOTIDE SEQUENCE [LARGE SCALE GENOMIC DNA]</scope>
    <source>
        <strain evidence="10 11">DSM 100451</strain>
    </source>
</reference>
<sequence>MKAVNKNNPISRVNSVDEASAIRKMSFASVFGNAVLSAFKLFAGVAGNSGAMISDAIHSFSDVITTVIAWIGVKASKKEADTAHPYGHDRIECIASLGLGIILLATGLGVGKTGVETILSGSYGSLAAPGAIALAAAIVSIVSKEAMYWYTRYYANLINSSAFMADAWHHRSDAFSSVGSLIGIGGAMLGFPVMDSVASVVICLFIVKASYDILKDGIVKLLDTSCGENYDRKMVDYIREQEGVIQVDSLHSRMFGSKVYIDLEIQVDGEKTLRDAHKVAEHIHSEVERAFPDVKHIMIHVNPSNEPA</sequence>
<keyword evidence="3" id="KW-0813">Transport</keyword>
<evidence type="ECO:0000256" key="4">
    <source>
        <dbReference type="ARBA" id="ARBA00022692"/>
    </source>
</evidence>
<comment type="subcellular location">
    <subcellularLocation>
        <location evidence="1">Membrane</location>
        <topology evidence="1">Multi-pass membrane protein</topology>
    </subcellularLocation>
</comment>
<feature type="transmembrane region" description="Helical" evidence="7">
    <location>
        <begin position="56"/>
        <end position="73"/>
    </location>
</feature>
<dbReference type="InterPro" id="IPR027469">
    <property type="entry name" value="Cation_efflux_TMD_sf"/>
</dbReference>
<name>A0A4R1R0I5_9FIRM</name>
<keyword evidence="6 7" id="KW-0472">Membrane</keyword>
<dbReference type="InterPro" id="IPR050291">
    <property type="entry name" value="CDF_Transporter"/>
</dbReference>
<evidence type="ECO:0000256" key="1">
    <source>
        <dbReference type="ARBA" id="ARBA00004141"/>
    </source>
</evidence>
<dbReference type="RefSeq" id="WP_058963016.1">
    <property type="nucleotide sequence ID" value="NZ_CABKVM010000012.1"/>
</dbReference>
<comment type="similarity">
    <text evidence="2">Belongs to the cation diffusion facilitator (CDF) transporter (TC 2.A.4) family.</text>
</comment>
<dbReference type="Pfam" id="PF16916">
    <property type="entry name" value="ZT_dimer"/>
    <property type="match status" value="1"/>
</dbReference>